<protein>
    <submittedName>
        <fullName evidence="1">Uncharacterized protein</fullName>
    </submittedName>
</protein>
<evidence type="ECO:0000313" key="2">
    <source>
        <dbReference type="Proteomes" id="UP000617979"/>
    </source>
</evidence>
<sequence length="53" mass="5907">MGVMENLLLHLIAIPAIFLLGRLSAVKVTGFRVRMVGRENSSDEQARSPRRTV</sequence>
<accession>A0ABQ1G8L1</accession>
<organism evidence="1 2">
    <name type="scientific">Kroppenstedtia guangzhouensis</name>
    <dbReference type="NCBI Taxonomy" id="1274356"/>
    <lineage>
        <taxon>Bacteria</taxon>
        <taxon>Bacillati</taxon>
        <taxon>Bacillota</taxon>
        <taxon>Bacilli</taxon>
        <taxon>Bacillales</taxon>
        <taxon>Thermoactinomycetaceae</taxon>
        <taxon>Kroppenstedtia</taxon>
    </lineage>
</organism>
<keyword evidence="2" id="KW-1185">Reference proteome</keyword>
<dbReference type="EMBL" id="BMEX01000003">
    <property type="protein sequence ID" value="GGA38821.1"/>
    <property type="molecule type" value="Genomic_DNA"/>
</dbReference>
<dbReference type="RefSeq" id="WP_188430488.1">
    <property type="nucleotide sequence ID" value="NZ_BMEX01000003.1"/>
</dbReference>
<reference evidence="2" key="1">
    <citation type="journal article" date="2019" name="Int. J. Syst. Evol. Microbiol.">
        <title>The Global Catalogue of Microorganisms (GCM) 10K type strain sequencing project: providing services to taxonomists for standard genome sequencing and annotation.</title>
        <authorList>
            <consortium name="The Broad Institute Genomics Platform"/>
            <consortium name="The Broad Institute Genome Sequencing Center for Infectious Disease"/>
            <person name="Wu L."/>
            <person name="Ma J."/>
        </authorList>
    </citation>
    <scope>NUCLEOTIDE SEQUENCE [LARGE SCALE GENOMIC DNA]</scope>
    <source>
        <strain evidence="2">CGMCC 1.12404</strain>
    </source>
</reference>
<name>A0ABQ1G8L1_9BACL</name>
<gene>
    <name evidence="1" type="ORF">GCM10007416_09730</name>
</gene>
<dbReference type="Proteomes" id="UP000617979">
    <property type="component" value="Unassembled WGS sequence"/>
</dbReference>
<evidence type="ECO:0000313" key="1">
    <source>
        <dbReference type="EMBL" id="GGA38821.1"/>
    </source>
</evidence>
<comment type="caution">
    <text evidence="1">The sequence shown here is derived from an EMBL/GenBank/DDBJ whole genome shotgun (WGS) entry which is preliminary data.</text>
</comment>
<proteinExistence type="predicted"/>